<accession>A0A914QJK4</accession>
<evidence type="ECO:0000313" key="3">
    <source>
        <dbReference type="WBParaSite" id="PDA_v2.g3771.t1"/>
    </source>
</evidence>
<dbReference type="AlphaFoldDB" id="A0A914QJK4"/>
<evidence type="ECO:0000256" key="1">
    <source>
        <dbReference type="SAM" id="Phobius"/>
    </source>
</evidence>
<keyword evidence="1" id="KW-0812">Transmembrane</keyword>
<keyword evidence="1" id="KW-0472">Membrane</keyword>
<name>A0A914QJK4_9BILA</name>
<dbReference type="SUPFAM" id="SSF81321">
    <property type="entry name" value="Family A G protein-coupled receptor-like"/>
    <property type="match status" value="1"/>
</dbReference>
<feature type="transmembrane region" description="Helical" evidence="1">
    <location>
        <begin position="20"/>
        <end position="47"/>
    </location>
</feature>
<protein>
    <submittedName>
        <fullName evidence="3">Uncharacterized protein</fullName>
    </submittedName>
</protein>
<dbReference type="WBParaSite" id="PDA_v2.g3771.t1">
    <property type="protein sequence ID" value="PDA_v2.g3771.t1"/>
    <property type="gene ID" value="PDA_v2.g3771"/>
</dbReference>
<evidence type="ECO:0000313" key="2">
    <source>
        <dbReference type="Proteomes" id="UP000887578"/>
    </source>
</evidence>
<proteinExistence type="predicted"/>
<dbReference type="Proteomes" id="UP000887578">
    <property type="component" value="Unplaced"/>
</dbReference>
<keyword evidence="1" id="KW-1133">Transmembrane helix</keyword>
<feature type="transmembrane region" description="Helical" evidence="1">
    <location>
        <begin position="75"/>
        <end position="94"/>
    </location>
</feature>
<sequence>MIQILMASERFFAVTRPTNLFTCFHSWIPLFVIACVSILIIAIPSAISLIDPIPNVRYGCGRKAAFSTAFGLIDYITNIFGFSFAFGLNLFVLYKAHQLSLSSKQCQKIRAYTVISLISTVLISIPNLCSLINAVAVKLPDLLITPTAIMACINCSLQFFVYLYFSREYRNRVLFLFSFGKLKNGFPRKVQTKTVPCVTVNKNEINNVRDYF</sequence>
<keyword evidence="2" id="KW-1185">Reference proteome</keyword>
<feature type="transmembrane region" description="Helical" evidence="1">
    <location>
        <begin position="142"/>
        <end position="165"/>
    </location>
</feature>
<reference evidence="3" key="1">
    <citation type="submission" date="2022-11" db="UniProtKB">
        <authorList>
            <consortium name="WormBaseParasite"/>
        </authorList>
    </citation>
    <scope>IDENTIFICATION</scope>
</reference>
<dbReference type="Gene3D" id="1.20.1070.10">
    <property type="entry name" value="Rhodopsin 7-helix transmembrane proteins"/>
    <property type="match status" value="1"/>
</dbReference>
<organism evidence="2 3">
    <name type="scientific">Panagrolaimus davidi</name>
    <dbReference type="NCBI Taxonomy" id="227884"/>
    <lineage>
        <taxon>Eukaryota</taxon>
        <taxon>Metazoa</taxon>
        <taxon>Ecdysozoa</taxon>
        <taxon>Nematoda</taxon>
        <taxon>Chromadorea</taxon>
        <taxon>Rhabditida</taxon>
        <taxon>Tylenchina</taxon>
        <taxon>Panagrolaimomorpha</taxon>
        <taxon>Panagrolaimoidea</taxon>
        <taxon>Panagrolaimidae</taxon>
        <taxon>Panagrolaimus</taxon>
    </lineage>
</organism>
<feature type="transmembrane region" description="Helical" evidence="1">
    <location>
        <begin position="114"/>
        <end position="136"/>
    </location>
</feature>